<dbReference type="RefSeq" id="WP_317624780.1">
    <property type="nucleotide sequence ID" value="NZ_JANFFA010000001.1"/>
</dbReference>
<dbReference type="Proteomes" id="UP001227162">
    <property type="component" value="Unassembled WGS sequence"/>
</dbReference>
<dbReference type="PANTHER" id="PTHR33164:SF105">
    <property type="entry name" value="TRANSCRIPTIONAL REPRESSOR PROTEIN-RELATED"/>
    <property type="match status" value="1"/>
</dbReference>
<dbReference type="Gene3D" id="1.10.10.10">
    <property type="entry name" value="Winged helix-like DNA-binding domain superfamily/Winged helix DNA-binding domain"/>
    <property type="match status" value="1"/>
</dbReference>
<reference evidence="2" key="1">
    <citation type="submission" date="2022-07" db="EMBL/GenBank/DDBJ databases">
        <authorList>
            <person name="Otstavnykh N."/>
            <person name="Isaeva M."/>
            <person name="Bystritskaya E."/>
        </authorList>
    </citation>
    <scope>NUCLEOTIDE SEQUENCE</scope>
    <source>
        <strain evidence="2">10Alg 79</strain>
    </source>
</reference>
<protein>
    <submittedName>
        <fullName evidence="2">MarR family transcriptional regulator</fullName>
    </submittedName>
</protein>
<dbReference type="PROSITE" id="PS50995">
    <property type="entry name" value="HTH_MARR_2"/>
    <property type="match status" value="1"/>
</dbReference>
<name>A0AAJ1U3T0_9RHOB</name>
<dbReference type="Pfam" id="PF01047">
    <property type="entry name" value="MarR"/>
    <property type="match status" value="1"/>
</dbReference>
<dbReference type="InterPro" id="IPR036390">
    <property type="entry name" value="WH_DNA-bd_sf"/>
</dbReference>
<dbReference type="GO" id="GO:0006950">
    <property type="term" value="P:response to stress"/>
    <property type="evidence" value="ECO:0007669"/>
    <property type="project" value="TreeGrafter"/>
</dbReference>
<sequence length="151" mass="16813">MIDPKLDPDLPLETTIEVRDTCLCLHLQRAARLVARRFDQALRPLDLTNAQFSLLMALNRPAPPRISDLVPLLGQDRTTLTAALKPLERRDLVLRLADTDDARARRLALTDGGRALLKRAVPIWRDTHAALDATLAPDFPDTLRAGLRTLA</sequence>
<organism evidence="2 3">
    <name type="scientific">Rhodalgimonas zhirmunskyi</name>
    <dbReference type="NCBI Taxonomy" id="2964767"/>
    <lineage>
        <taxon>Bacteria</taxon>
        <taxon>Pseudomonadati</taxon>
        <taxon>Pseudomonadota</taxon>
        <taxon>Alphaproteobacteria</taxon>
        <taxon>Rhodobacterales</taxon>
        <taxon>Roseobacteraceae</taxon>
        <taxon>Rhodalgimonas</taxon>
    </lineage>
</organism>
<proteinExistence type="predicted"/>
<dbReference type="SMART" id="SM00347">
    <property type="entry name" value="HTH_MARR"/>
    <property type="match status" value="1"/>
</dbReference>
<feature type="domain" description="HTH marR-type" evidence="1">
    <location>
        <begin position="20"/>
        <end position="151"/>
    </location>
</feature>
<dbReference type="GO" id="GO:0003700">
    <property type="term" value="F:DNA-binding transcription factor activity"/>
    <property type="evidence" value="ECO:0007669"/>
    <property type="project" value="InterPro"/>
</dbReference>
<reference evidence="2" key="2">
    <citation type="submission" date="2023-04" db="EMBL/GenBank/DDBJ databases">
        <title>'Rhodoalgimonas zhirmunskyi' gen. nov., isolated from a red alga.</title>
        <authorList>
            <person name="Nedashkovskaya O.I."/>
            <person name="Otstavnykh N.Y."/>
            <person name="Bystritskaya E.P."/>
            <person name="Balabanova L.A."/>
            <person name="Isaeva M.P."/>
        </authorList>
    </citation>
    <scope>NUCLEOTIDE SEQUENCE</scope>
    <source>
        <strain evidence="2">10Alg 79</strain>
    </source>
</reference>
<evidence type="ECO:0000313" key="3">
    <source>
        <dbReference type="Proteomes" id="UP001227162"/>
    </source>
</evidence>
<keyword evidence="3" id="KW-1185">Reference proteome</keyword>
<accession>A0AAJ1U3T0</accession>
<evidence type="ECO:0000259" key="1">
    <source>
        <dbReference type="PROSITE" id="PS50995"/>
    </source>
</evidence>
<dbReference type="EMBL" id="JANFFA010000001">
    <property type="protein sequence ID" value="MDQ2093181.1"/>
    <property type="molecule type" value="Genomic_DNA"/>
</dbReference>
<dbReference type="AlphaFoldDB" id="A0AAJ1U3T0"/>
<evidence type="ECO:0000313" key="2">
    <source>
        <dbReference type="EMBL" id="MDQ2093181.1"/>
    </source>
</evidence>
<dbReference type="InterPro" id="IPR036388">
    <property type="entry name" value="WH-like_DNA-bd_sf"/>
</dbReference>
<dbReference type="InterPro" id="IPR000835">
    <property type="entry name" value="HTH_MarR-typ"/>
</dbReference>
<dbReference type="PANTHER" id="PTHR33164">
    <property type="entry name" value="TRANSCRIPTIONAL REGULATOR, MARR FAMILY"/>
    <property type="match status" value="1"/>
</dbReference>
<comment type="caution">
    <text evidence="2">The sequence shown here is derived from an EMBL/GenBank/DDBJ whole genome shotgun (WGS) entry which is preliminary data.</text>
</comment>
<dbReference type="InterPro" id="IPR039422">
    <property type="entry name" value="MarR/SlyA-like"/>
</dbReference>
<gene>
    <name evidence="2" type="ORF">NOI20_03585</name>
</gene>
<dbReference type="SUPFAM" id="SSF46785">
    <property type="entry name" value="Winged helix' DNA-binding domain"/>
    <property type="match status" value="1"/>
</dbReference>